<dbReference type="PANTHER" id="PTHR42928:SF3">
    <property type="entry name" value="UPF0065 PROTEIN YFLP"/>
    <property type="match status" value="1"/>
</dbReference>
<comment type="similarity">
    <text evidence="1">Belongs to the UPF0065 (bug) family.</text>
</comment>
<name>G7W718_DESOD</name>
<protein>
    <recommendedName>
        <fullName evidence="5">Tricarboxylic transport membrane protein</fullName>
    </recommendedName>
</protein>
<reference evidence="3 4" key="2">
    <citation type="journal article" date="2012" name="J. Bacteriol.">
        <title>Complete genome sequences of Desulfosporosinus orientis DSM765T, Desulfosporosinus youngiae DSM17734T, Desulfosporosinus meridiei DSM13257T, and Desulfosporosinus acidiphilus DSM22704T.</title>
        <authorList>
            <person name="Pester M."/>
            <person name="Brambilla E."/>
            <person name="Alazard D."/>
            <person name="Rattei T."/>
            <person name="Weinmaier T."/>
            <person name="Han J."/>
            <person name="Lucas S."/>
            <person name="Lapidus A."/>
            <person name="Cheng J.F."/>
            <person name="Goodwin L."/>
            <person name="Pitluck S."/>
            <person name="Peters L."/>
            <person name="Ovchinnikova G."/>
            <person name="Teshima H."/>
            <person name="Detter J.C."/>
            <person name="Han C.S."/>
            <person name="Tapia R."/>
            <person name="Land M.L."/>
            <person name="Hauser L."/>
            <person name="Kyrpides N.C."/>
            <person name="Ivanova N.N."/>
            <person name="Pagani I."/>
            <person name="Huntmann M."/>
            <person name="Wei C.L."/>
            <person name="Davenport K.W."/>
            <person name="Daligault H."/>
            <person name="Chain P.S."/>
            <person name="Chen A."/>
            <person name="Mavromatis K."/>
            <person name="Markowitz V."/>
            <person name="Szeto E."/>
            <person name="Mikhailova N."/>
            <person name="Pati A."/>
            <person name="Wagner M."/>
            <person name="Woyke T."/>
            <person name="Ollivier B."/>
            <person name="Klenk H.P."/>
            <person name="Spring S."/>
            <person name="Loy A."/>
        </authorList>
    </citation>
    <scope>NUCLEOTIDE SEQUENCE [LARGE SCALE GENOMIC DNA]</scope>
    <source>
        <strain evidence="4">ATCC 19365 / DSM 765 / NCIMB 8382 / VKM B-1628</strain>
    </source>
</reference>
<sequence>MKIKKVLSSFLVGSLAVSVLLTGCSSGGSKAASGTAAEAYAPKKALEMIAPAGAGGGWDLTMRAVSKTLGDTKMVSVPMPVTNKPGGGGGVALSYLQEKKGSDGTISVYSAPLLLINLTGQTPLSYNDVTPLAKLIADYEVFAVKKDSKYKTINDVMDALKKDPKSVKVGGNSAAGSLDHLAFLSVAKAAGVSVDQLKNIDFVSFQDGSAPAQLLGGHIDLISSGLGDIKGILESGDAVGLAVTSDKRVGEGTYAKVPTAKEQGIDATFVNWRGLFGPPGMPEAAVKYWSDTLKKMSDTDEWKQLCKQNGWDITYADNVEFAKFLEQTNNDYKDLLNSIGMLKK</sequence>
<evidence type="ECO:0000313" key="4">
    <source>
        <dbReference type="Proteomes" id="UP000006346"/>
    </source>
</evidence>
<keyword evidence="4" id="KW-1185">Reference proteome</keyword>
<dbReference type="AlphaFoldDB" id="G7W718"/>
<dbReference type="STRING" id="768706.Desor_4463"/>
<feature type="chain" id="PRO_5003505009" description="Tricarboxylic transport membrane protein" evidence="2">
    <location>
        <begin position="32"/>
        <end position="344"/>
    </location>
</feature>
<proteinExistence type="inferred from homology"/>
<feature type="signal peptide" evidence="2">
    <location>
        <begin position="1"/>
        <end position="31"/>
    </location>
</feature>
<dbReference type="Proteomes" id="UP000006346">
    <property type="component" value="Chromosome"/>
</dbReference>
<dbReference type="CDD" id="cd07012">
    <property type="entry name" value="PBP2_Bug_TTT"/>
    <property type="match status" value="1"/>
</dbReference>
<dbReference type="PIRSF" id="PIRSF017082">
    <property type="entry name" value="YflP"/>
    <property type="match status" value="1"/>
</dbReference>
<dbReference type="OrthoDB" id="8880247at2"/>
<evidence type="ECO:0000256" key="1">
    <source>
        <dbReference type="ARBA" id="ARBA00006987"/>
    </source>
</evidence>
<reference evidence="4" key="1">
    <citation type="submission" date="2011-11" db="EMBL/GenBank/DDBJ databases">
        <title>Complete sequence of Desulfosporosinus orientis DSM 765.</title>
        <authorList>
            <person name="Lucas S."/>
            <person name="Han J."/>
            <person name="Lapidus A."/>
            <person name="Cheng J.-F."/>
            <person name="Goodwin L."/>
            <person name="Pitluck S."/>
            <person name="Peters L."/>
            <person name="Ovchinnikova G."/>
            <person name="Teshima H."/>
            <person name="Detter J.C."/>
            <person name="Han C."/>
            <person name="Tapia R."/>
            <person name="Land M."/>
            <person name="Hauser L."/>
            <person name="Kyrpides N."/>
            <person name="Ivanova N."/>
            <person name="Pagani I."/>
            <person name="Pester M."/>
            <person name="Spring S."/>
            <person name="Ollivier B."/>
            <person name="Rattei T."/>
            <person name="Klenk H.-P."/>
            <person name="Wagner M."/>
            <person name="Loy A."/>
            <person name="Woyke T."/>
        </authorList>
    </citation>
    <scope>NUCLEOTIDE SEQUENCE [LARGE SCALE GENOMIC DNA]</scope>
    <source>
        <strain evidence="4">ATCC 19365 / DSM 765 / NCIMB 8382 / VKM B-1628</strain>
    </source>
</reference>
<evidence type="ECO:0008006" key="5">
    <source>
        <dbReference type="Google" id="ProtNLM"/>
    </source>
</evidence>
<accession>G7W718</accession>
<dbReference type="EMBL" id="CP003108">
    <property type="protein sequence ID" value="AET69875.1"/>
    <property type="molecule type" value="Genomic_DNA"/>
</dbReference>
<dbReference type="SUPFAM" id="SSF53850">
    <property type="entry name" value="Periplasmic binding protein-like II"/>
    <property type="match status" value="1"/>
</dbReference>
<keyword evidence="2" id="KW-0732">Signal</keyword>
<dbReference type="Pfam" id="PF03401">
    <property type="entry name" value="TctC"/>
    <property type="match status" value="1"/>
</dbReference>
<dbReference type="HOGENOM" id="CLU_045683_1_0_9"/>
<evidence type="ECO:0000313" key="3">
    <source>
        <dbReference type="EMBL" id="AET69875.1"/>
    </source>
</evidence>
<dbReference type="Gene3D" id="3.40.190.150">
    <property type="entry name" value="Bordetella uptake gene, domain 1"/>
    <property type="match status" value="1"/>
</dbReference>
<dbReference type="eggNOG" id="COG3181">
    <property type="taxonomic scope" value="Bacteria"/>
</dbReference>
<dbReference type="KEGG" id="dor:Desor_4463"/>
<organism evidence="3 4">
    <name type="scientific">Desulfosporosinus orientis (strain ATCC 19365 / DSM 765 / NCIMB 8382 / VKM B-1628 / Singapore I)</name>
    <name type="common">Desulfotomaculum orientis</name>
    <dbReference type="NCBI Taxonomy" id="768706"/>
    <lineage>
        <taxon>Bacteria</taxon>
        <taxon>Bacillati</taxon>
        <taxon>Bacillota</taxon>
        <taxon>Clostridia</taxon>
        <taxon>Eubacteriales</taxon>
        <taxon>Desulfitobacteriaceae</taxon>
        <taxon>Desulfosporosinus</taxon>
    </lineage>
</organism>
<dbReference type="PANTHER" id="PTHR42928">
    <property type="entry name" value="TRICARBOXYLATE-BINDING PROTEIN"/>
    <property type="match status" value="1"/>
</dbReference>
<dbReference type="PATRIC" id="fig|768706.3.peg.4537"/>
<dbReference type="RefSeq" id="WP_014186682.1">
    <property type="nucleotide sequence ID" value="NC_016584.1"/>
</dbReference>
<gene>
    <name evidence="3" type="ordered locus">Desor_4463</name>
</gene>
<dbReference type="InterPro" id="IPR005064">
    <property type="entry name" value="BUG"/>
</dbReference>
<dbReference type="Gene3D" id="3.40.190.10">
    <property type="entry name" value="Periplasmic binding protein-like II"/>
    <property type="match status" value="1"/>
</dbReference>
<dbReference type="InterPro" id="IPR042100">
    <property type="entry name" value="Bug_dom1"/>
</dbReference>
<evidence type="ECO:0000256" key="2">
    <source>
        <dbReference type="SAM" id="SignalP"/>
    </source>
</evidence>
<dbReference type="PROSITE" id="PS51257">
    <property type="entry name" value="PROKAR_LIPOPROTEIN"/>
    <property type="match status" value="1"/>
</dbReference>